<name>A0AA38FU26_TAXCH</name>
<protein>
    <submittedName>
        <fullName evidence="2">Uncharacterized protein</fullName>
    </submittedName>
</protein>
<accession>A0AA38FU26</accession>
<dbReference type="Proteomes" id="UP000824469">
    <property type="component" value="Unassembled WGS sequence"/>
</dbReference>
<evidence type="ECO:0000256" key="1">
    <source>
        <dbReference type="SAM" id="MobiDB-lite"/>
    </source>
</evidence>
<keyword evidence="3" id="KW-1185">Reference proteome</keyword>
<dbReference type="AlphaFoldDB" id="A0AA38FU26"/>
<dbReference type="PANTHER" id="PTHR12360">
    <property type="entry name" value="NUCLEAR TRANSCRIPTION FACTOR, X-BOX BINDING 1 NFX1"/>
    <property type="match status" value="1"/>
</dbReference>
<dbReference type="InterPro" id="IPR034078">
    <property type="entry name" value="NFX1_fam"/>
</dbReference>
<organism evidence="2 3">
    <name type="scientific">Taxus chinensis</name>
    <name type="common">Chinese yew</name>
    <name type="synonym">Taxus wallichiana var. chinensis</name>
    <dbReference type="NCBI Taxonomy" id="29808"/>
    <lineage>
        <taxon>Eukaryota</taxon>
        <taxon>Viridiplantae</taxon>
        <taxon>Streptophyta</taxon>
        <taxon>Embryophyta</taxon>
        <taxon>Tracheophyta</taxon>
        <taxon>Spermatophyta</taxon>
        <taxon>Pinopsida</taxon>
        <taxon>Pinidae</taxon>
        <taxon>Conifers II</taxon>
        <taxon>Cupressales</taxon>
        <taxon>Taxaceae</taxon>
        <taxon>Taxus</taxon>
    </lineage>
</organism>
<comment type="caution">
    <text evidence="2">The sequence shown here is derived from an EMBL/GenBank/DDBJ whole genome shotgun (WGS) entry which is preliminary data.</text>
</comment>
<feature type="non-terminal residue" evidence="2">
    <location>
        <position position="218"/>
    </location>
</feature>
<gene>
    <name evidence="2" type="ORF">KI387_037435</name>
</gene>
<dbReference type="GO" id="GO:0005634">
    <property type="term" value="C:nucleus"/>
    <property type="evidence" value="ECO:0007669"/>
    <property type="project" value="TreeGrafter"/>
</dbReference>
<dbReference type="GO" id="GO:0000981">
    <property type="term" value="F:DNA-binding transcription factor activity, RNA polymerase II-specific"/>
    <property type="evidence" value="ECO:0007669"/>
    <property type="project" value="TreeGrafter"/>
</dbReference>
<dbReference type="EMBL" id="JAHRHJ020000007">
    <property type="protein sequence ID" value="KAH9309524.1"/>
    <property type="molecule type" value="Genomic_DNA"/>
</dbReference>
<dbReference type="PANTHER" id="PTHR12360:SF1">
    <property type="entry name" value="NF-X1-TYPE ZINC FINGER PROTEIN NFXL1"/>
    <property type="match status" value="1"/>
</dbReference>
<feature type="non-terminal residue" evidence="2">
    <location>
        <position position="1"/>
    </location>
</feature>
<evidence type="ECO:0000313" key="2">
    <source>
        <dbReference type="EMBL" id="KAH9309524.1"/>
    </source>
</evidence>
<reference evidence="2 3" key="1">
    <citation type="journal article" date="2021" name="Nat. Plants">
        <title>The Taxus genome provides insights into paclitaxel biosynthesis.</title>
        <authorList>
            <person name="Xiong X."/>
            <person name="Gou J."/>
            <person name="Liao Q."/>
            <person name="Li Y."/>
            <person name="Zhou Q."/>
            <person name="Bi G."/>
            <person name="Li C."/>
            <person name="Du R."/>
            <person name="Wang X."/>
            <person name="Sun T."/>
            <person name="Guo L."/>
            <person name="Liang H."/>
            <person name="Lu P."/>
            <person name="Wu Y."/>
            <person name="Zhang Z."/>
            <person name="Ro D.K."/>
            <person name="Shang Y."/>
            <person name="Huang S."/>
            <person name="Yan J."/>
        </authorList>
    </citation>
    <scope>NUCLEOTIDE SEQUENCE [LARGE SCALE GENOMIC DNA]</scope>
    <source>
        <strain evidence="2">Ta-2019</strain>
    </source>
</reference>
<proteinExistence type="predicted"/>
<feature type="region of interest" description="Disordered" evidence="1">
    <location>
        <begin position="85"/>
        <end position="108"/>
    </location>
</feature>
<dbReference type="GO" id="GO:0000977">
    <property type="term" value="F:RNA polymerase II transcription regulatory region sequence-specific DNA binding"/>
    <property type="evidence" value="ECO:0007669"/>
    <property type="project" value="TreeGrafter"/>
</dbReference>
<sequence>GICAPCPVTVRISCACGETSYEVPCGAEKGLKPPRCSRQCAVPPQCRHGSKCKPHRCHYGACPPCELVCDEDLPCGHKCKERCHGPRPPQNREFTLKPKKRKSVQENNGSLGLPCPPCRELVVRQCVGGHIGGERTMVCSQSTAFGCGNYCDNILPCGNHYCKKPCHRIIVPQVGHADVFQINVRNVGQMDEKNEASSNARSMEMLDSCDECVLPCQR</sequence>
<evidence type="ECO:0000313" key="3">
    <source>
        <dbReference type="Proteomes" id="UP000824469"/>
    </source>
</evidence>